<accession>A0A2V1DR63</accession>
<dbReference type="OrthoDB" id="3739793at2759"/>
<gene>
    <name evidence="1" type="ORF">DM02DRAFT_628224</name>
</gene>
<dbReference type="Proteomes" id="UP000244855">
    <property type="component" value="Unassembled WGS sequence"/>
</dbReference>
<proteinExistence type="predicted"/>
<protein>
    <submittedName>
        <fullName evidence="1">Uncharacterized protein</fullName>
    </submittedName>
</protein>
<evidence type="ECO:0000313" key="1">
    <source>
        <dbReference type="EMBL" id="PVI00748.1"/>
    </source>
</evidence>
<reference evidence="1 2" key="1">
    <citation type="journal article" date="2018" name="Sci. Rep.">
        <title>Comparative genomics provides insights into the lifestyle and reveals functional heterogeneity of dark septate endophytic fungi.</title>
        <authorList>
            <person name="Knapp D.G."/>
            <person name="Nemeth J.B."/>
            <person name="Barry K."/>
            <person name="Hainaut M."/>
            <person name="Henrissat B."/>
            <person name="Johnson J."/>
            <person name="Kuo A."/>
            <person name="Lim J.H.P."/>
            <person name="Lipzen A."/>
            <person name="Nolan M."/>
            <person name="Ohm R.A."/>
            <person name="Tamas L."/>
            <person name="Grigoriev I.V."/>
            <person name="Spatafora J.W."/>
            <person name="Nagy L.G."/>
            <person name="Kovacs G.M."/>
        </authorList>
    </citation>
    <scope>NUCLEOTIDE SEQUENCE [LARGE SCALE GENOMIC DNA]</scope>
    <source>
        <strain evidence="1 2">DSE2036</strain>
    </source>
</reference>
<keyword evidence="2" id="KW-1185">Reference proteome</keyword>
<organism evidence="1 2">
    <name type="scientific">Periconia macrospinosa</name>
    <dbReference type="NCBI Taxonomy" id="97972"/>
    <lineage>
        <taxon>Eukaryota</taxon>
        <taxon>Fungi</taxon>
        <taxon>Dikarya</taxon>
        <taxon>Ascomycota</taxon>
        <taxon>Pezizomycotina</taxon>
        <taxon>Dothideomycetes</taxon>
        <taxon>Pleosporomycetidae</taxon>
        <taxon>Pleosporales</taxon>
        <taxon>Massarineae</taxon>
        <taxon>Periconiaceae</taxon>
        <taxon>Periconia</taxon>
    </lineage>
</organism>
<dbReference type="EMBL" id="KZ805368">
    <property type="protein sequence ID" value="PVI00748.1"/>
    <property type="molecule type" value="Genomic_DNA"/>
</dbReference>
<evidence type="ECO:0000313" key="2">
    <source>
        <dbReference type="Proteomes" id="UP000244855"/>
    </source>
</evidence>
<dbReference type="AlphaFoldDB" id="A0A2V1DR63"/>
<sequence>MAVFNDLAVELQQAIWNLVLPSSRGVHWVEIEGIPRYPDEVRDSSIRQSRLQLQTCYRIPETHKDVNDTPVDWLPTDNDQETLFFRQLFTTVPAAFGEIDTLSHEGSDELQRDKAAEIAYTRRCRQLSTYSQITALLSTCRMSRWIAEKYIQDYFWCSRPIHRSMGTLYRPRPLEVWEAEYSGEKSPAVSRDPQNWQVLRPRIHILDLVIFRLHDIQGRATSLLRHGPWQYNQKNPGSSITFGCFHRVGLEWNPFWGTPDGYDELRAGNVAALISASKNSCTPDLYWIVDGVPRPDWKHDYPPVVESLMTARMDERDYYSREFIKNHWRLSDEEVEEMTADRHLGQEFEANGRRYYVVFVMRKGYIDLDEVGQLDKAGVGYLGPFPGSAAMWPQALRAPVRYAFDVFKDSSLRNMRTHISIFLSWEPIH</sequence>
<name>A0A2V1DR63_9PLEO</name>